<sequence length="242" mass="26367">MSDEPIKNPSSKRPSKKWPIVVGVVVAVLVVAGADMWVWHGQPSFCGAICHTPMAEYLETYESTPGQPSVDKAGNEVTNSSAMLAVSHKDVDGDTCLDCHVPTMDEQISEGMNWLTGNYYAPLEERSLTELGEARGNTGEQFCLNDACHTEFREDLEQLTSDMGSINPHKAQHGEMDCGYCHKAHRASVMQCAGCHEGAQVPDGWVTPRQAEDMSYDSDRKANVVIGSRGTASSPFSEGRSR</sequence>
<protein>
    <submittedName>
        <fullName evidence="10">Cytochrome c3 family protein</fullName>
    </submittedName>
</protein>
<dbReference type="AlphaFoldDB" id="A0A9D0ZZZ0"/>
<evidence type="ECO:0000256" key="6">
    <source>
        <dbReference type="ARBA" id="ARBA00023004"/>
    </source>
</evidence>
<dbReference type="SUPFAM" id="SSF48695">
    <property type="entry name" value="Multiheme cytochromes"/>
    <property type="match status" value="1"/>
</dbReference>
<proteinExistence type="predicted"/>
<evidence type="ECO:0000259" key="9">
    <source>
        <dbReference type="Pfam" id="PF14537"/>
    </source>
</evidence>
<evidence type="ECO:0000256" key="1">
    <source>
        <dbReference type="ARBA" id="ARBA00004196"/>
    </source>
</evidence>
<feature type="region of interest" description="Disordered" evidence="7">
    <location>
        <begin position="214"/>
        <end position="242"/>
    </location>
</feature>
<dbReference type="Gene3D" id="1.10.1130.10">
    <property type="entry name" value="Flavocytochrome C3, Chain A"/>
    <property type="match status" value="1"/>
</dbReference>
<keyword evidence="6" id="KW-0408">Iron</keyword>
<evidence type="ECO:0000256" key="2">
    <source>
        <dbReference type="ARBA" id="ARBA00022448"/>
    </source>
</evidence>
<dbReference type="EMBL" id="DVGB01000044">
    <property type="protein sequence ID" value="HIR01311.1"/>
    <property type="molecule type" value="Genomic_DNA"/>
</dbReference>
<dbReference type="Proteomes" id="UP000824261">
    <property type="component" value="Unassembled WGS sequence"/>
</dbReference>
<comment type="caution">
    <text evidence="10">The sequence shown here is derived from an EMBL/GenBank/DDBJ whole genome shotgun (WGS) entry which is preliminary data.</text>
</comment>
<evidence type="ECO:0000313" key="10">
    <source>
        <dbReference type="EMBL" id="HIR01311.1"/>
    </source>
</evidence>
<keyword evidence="2" id="KW-0813">Transport</keyword>
<gene>
    <name evidence="10" type="ORF">IAA69_03505</name>
</gene>
<dbReference type="InterPro" id="IPR036280">
    <property type="entry name" value="Multihaem_cyt_sf"/>
</dbReference>
<name>A0A9D0ZZZ0_9ACTN</name>
<evidence type="ECO:0000256" key="5">
    <source>
        <dbReference type="ARBA" id="ARBA00022982"/>
    </source>
</evidence>
<feature type="domain" description="Tetrahaem cytochrome" evidence="9">
    <location>
        <begin position="142"/>
        <end position="197"/>
    </location>
</feature>
<evidence type="ECO:0000256" key="4">
    <source>
        <dbReference type="ARBA" id="ARBA00022723"/>
    </source>
</evidence>
<keyword evidence="8" id="KW-0812">Transmembrane</keyword>
<dbReference type="Pfam" id="PF14537">
    <property type="entry name" value="Cytochrom_c3_2"/>
    <property type="match status" value="1"/>
</dbReference>
<feature type="transmembrane region" description="Helical" evidence="8">
    <location>
        <begin position="20"/>
        <end position="39"/>
    </location>
</feature>
<organism evidence="10 11">
    <name type="scientific">Candidatus Aveggerthella stercoripullorum</name>
    <dbReference type="NCBI Taxonomy" id="2840688"/>
    <lineage>
        <taxon>Bacteria</taxon>
        <taxon>Bacillati</taxon>
        <taxon>Actinomycetota</taxon>
        <taxon>Coriobacteriia</taxon>
        <taxon>Eggerthellales</taxon>
        <taxon>Eggerthellaceae</taxon>
        <taxon>Eggerthellaceae incertae sedis</taxon>
        <taxon>Candidatus Aveggerthella</taxon>
    </lineage>
</organism>
<keyword evidence="8" id="KW-0472">Membrane</keyword>
<keyword evidence="4" id="KW-0479">Metal-binding</keyword>
<keyword evidence="5" id="KW-0249">Electron transport</keyword>
<evidence type="ECO:0000256" key="7">
    <source>
        <dbReference type="SAM" id="MobiDB-lite"/>
    </source>
</evidence>
<dbReference type="InterPro" id="IPR012286">
    <property type="entry name" value="Tetrahaem_cytochrome"/>
</dbReference>
<reference evidence="10" key="1">
    <citation type="submission" date="2020-10" db="EMBL/GenBank/DDBJ databases">
        <authorList>
            <person name="Gilroy R."/>
        </authorList>
    </citation>
    <scope>NUCLEOTIDE SEQUENCE</scope>
    <source>
        <strain evidence="10">ChiGjej1B1-2707</strain>
    </source>
</reference>
<accession>A0A9D0ZZZ0</accession>
<evidence type="ECO:0000256" key="8">
    <source>
        <dbReference type="SAM" id="Phobius"/>
    </source>
</evidence>
<keyword evidence="3" id="KW-0349">Heme</keyword>
<evidence type="ECO:0000256" key="3">
    <source>
        <dbReference type="ARBA" id="ARBA00022617"/>
    </source>
</evidence>
<reference evidence="10" key="2">
    <citation type="journal article" date="2021" name="PeerJ">
        <title>Extensive microbial diversity within the chicken gut microbiome revealed by metagenomics and culture.</title>
        <authorList>
            <person name="Gilroy R."/>
            <person name="Ravi A."/>
            <person name="Getino M."/>
            <person name="Pursley I."/>
            <person name="Horton D.L."/>
            <person name="Alikhan N.F."/>
            <person name="Baker D."/>
            <person name="Gharbi K."/>
            <person name="Hall N."/>
            <person name="Watson M."/>
            <person name="Adriaenssens E.M."/>
            <person name="Foster-Nyarko E."/>
            <person name="Jarju S."/>
            <person name="Secka A."/>
            <person name="Antonio M."/>
            <person name="Oren A."/>
            <person name="Chaudhuri R.R."/>
            <person name="La Ragione R."/>
            <person name="Hildebrand F."/>
            <person name="Pallen M.J."/>
        </authorList>
    </citation>
    <scope>NUCLEOTIDE SEQUENCE</scope>
    <source>
        <strain evidence="10">ChiGjej1B1-2707</strain>
    </source>
</reference>
<comment type="subcellular location">
    <subcellularLocation>
        <location evidence="1">Cell envelope</location>
    </subcellularLocation>
</comment>
<keyword evidence="8" id="KW-1133">Transmembrane helix</keyword>
<evidence type="ECO:0000313" key="11">
    <source>
        <dbReference type="Proteomes" id="UP000824261"/>
    </source>
</evidence>
<dbReference type="GO" id="GO:0030313">
    <property type="term" value="C:cell envelope"/>
    <property type="evidence" value="ECO:0007669"/>
    <property type="project" value="UniProtKB-SubCell"/>
</dbReference>
<dbReference type="GO" id="GO:0046872">
    <property type="term" value="F:metal ion binding"/>
    <property type="evidence" value="ECO:0007669"/>
    <property type="project" value="UniProtKB-KW"/>
</dbReference>